<proteinExistence type="predicted"/>
<organism evidence="1 2">
    <name type="scientific">Peronospora belbahrii</name>
    <dbReference type="NCBI Taxonomy" id="622444"/>
    <lineage>
        <taxon>Eukaryota</taxon>
        <taxon>Sar</taxon>
        <taxon>Stramenopiles</taxon>
        <taxon>Oomycota</taxon>
        <taxon>Peronosporomycetes</taxon>
        <taxon>Peronosporales</taxon>
        <taxon>Peronosporaceae</taxon>
        <taxon>Peronospora</taxon>
    </lineage>
</organism>
<reference evidence="1 2" key="1">
    <citation type="submission" date="2021-11" db="EMBL/GenBank/DDBJ databases">
        <authorList>
            <person name="Islam A."/>
            <person name="Islam S."/>
            <person name="Flora M.S."/>
            <person name="Rahman M."/>
            <person name="Ziaur R.M."/>
            <person name="Epstein J.H."/>
            <person name="Hassan M."/>
            <person name="Klassen M."/>
            <person name="Woodard K."/>
            <person name="Webb A."/>
            <person name="Webby R.J."/>
            <person name="El Zowalaty M.E."/>
        </authorList>
    </citation>
    <scope>NUCLEOTIDE SEQUENCE [LARGE SCALE GENOMIC DNA]</scope>
    <source>
        <strain evidence="1">Pbs1</strain>
    </source>
</reference>
<dbReference type="Proteomes" id="UP001158986">
    <property type="component" value="Unassembled WGS sequence"/>
</dbReference>
<dbReference type="EMBL" id="CAKLCB010000236">
    <property type="protein sequence ID" value="CAH0517398.1"/>
    <property type="molecule type" value="Genomic_DNA"/>
</dbReference>
<sequence length="186" mass="20591">MESVELKDLGNVETFLGMSIEGNPQNGYLIDQELTIMEMLEKHGLRDANVVKTPISSMEIAYCGDHEFRGLKYRLLYIGPPDTLTRPLWPDYKVAKRVASYSDADFAADREDRKSVSANVVLVNGIVAGWNCKKQGTVALYTAEAEFVAAAVGGREALGLKELFEKMEAIEENRSAIKDAHCVEDS</sequence>
<accession>A0ABN8CXW8</accession>
<evidence type="ECO:0000313" key="2">
    <source>
        <dbReference type="Proteomes" id="UP001158986"/>
    </source>
</evidence>
<protein>
    <submittedName>
        <fullName evidence="1">Uncharacterized protein</fullName>
    </submittedName>
</protein>
<evidence type="ECO:0000313" key="1">
    <source>
        <dbReference type="EMBL" id="CAH0517398.1"/>
    </source>
</evidence>
<keyword evidence="2" id="KW-1185">Reference proteome</keyword>
<comment type="caution">
    <text evidence="1">The sequence shown here is derived from an EMBL/GenBank/DDBJ whole genome shotgun (WGS) entry which is preliminary data.</text>
</comment>
<name>A0ABN8CXW8_9STRA</name>
<gene>
    <name evidence="1" type="ORF">PBS001_LOCUS4014</name>
</gene>